<keyword evidence="2" id="KW-1185">Reference proteome</keyword>
<protein>
    <recommendedName>
        <fullName evidence="3">Phage tail protein</fullName>
    </recommendedName>
</protein>
<dbReference type="Proteomes" id="UP000286594">
    <property type="component" value="Unassembled WGS sequence"/>
</dbReference>
<dbReference type="Pfam" id="PF08813">
    <property type="entry name" value="Phage_tail_3"/>
    <property type="match status" value="1"/>
</dbReference>
<evidence type="ECO:0000313" key="2">
    <source>
        <dbReference type="Proteomes" id="UP000286594"/>
    </source>
</evidence>
<dbReference type="Gene3D" id="4.10.410.40">
    <property type="match status" value="1"/>
</dbReference>
<dbReference type="AlphaFoldDB" id="A0A443L6V9"/>
<organism evidence="1 2">
    <name type="scientific">Paenirhodobacter ferrireducens</name>
    <dbReference type="NCBI Taxonomy" id="1215032"/>
    <lineage>
        <taxon>Bacteria</taxon>
        <taxon>Pseudomonadati</taxon>
        <taxon>Pseudomonadota</taxon>
        <taxon>Alphaproteobacteria</taxon>
        <taxon>Rhodobacterales</taxon>
        <taxon>Rhodobacter group</taxon>
        <taxon>Paenirhodobacter</taxon>
    </lineage>
</organism>
<dbReference type="EMBL" id="SAVB01000027">
    <property type="protein sequence ID" value="RWR44982.1"/>
    <property type="molecule type" value="Genomic_DNA"/>
</dbReference>
<evidence type="ECO:0008006" key="3">
    <source>
        <dbReference type="Google" id="ProtNLM"/>
    </source>
</evidence>
<gene>
    <name evidence="1" type="ORF">EOW65_17715</name>
</gene>
<dbReference type="InterPro" id="IPR014918">
    <property type="entry name" value="Phage_tail_3"/>
</dbReference>
<evidence type="ECO:0000313" key="1">
    <source>
        <dbReference type="EMBL" id="RWR44982.1"/>
    </source>
</evidence>
<reference evidence="1 2" key="1">
    <citation type="submission" date="2019-01" db="EMBL/GenBank/DDBJ databases">
        <title>Sinorhodobacter populi sp. nov. isolated from the symptomatic bark tissue of Populus euramericana canker.</title>
        <authorList>
            <person name="Xu G."/>
        </authorList>
    </citation>
    <scope>NUCLEOTIDE SEQUENCE [LARGE SCALE GENOMIC DNA]</scope>
    <source>
        <strain evidence="1 2">CCTCC AB2012026</strain>
    </source>
</reference>
<name>A0A443L6V9_9RHOB</name>
<proteinExistence type="predicted"/>
<dbReference type="RefSeq" id="WP_128151687.1">
    <property type="nucleotide sequence ID" value="NZ_SAVB01000027.1"/>
</dbReference>
<sequence length="151" mass="15872">MTVFTTNGAKIYIGASMDITSGTVAAADFTSQTFTQIKEVQSIGTLGDAANEVTFASLEDGRTRRFKGTRDAGTMELTCGLDETDAGQIALKAAEATSDNYAFKVELPDGSSRLFAAMVGTAQEAVSEADNIITLTATLWINSNVVRVAAE</sequence>
<accession>A0A443L6V9</accession>
<comment type="caution">
    <text evidence="1">The sequence shown here is derived from an EMBL/GenBank/DDBJ whole genome shotgun (WGS) entry which is preliminary data.</text>
</comment>
<dbReference type="OrthoDB" id="6976379at2"/>